<proteinExistence type="predicted"/>
<sequence length="114" mass="13196">MSIRYVFKMTHSITSDINLNKTILIEVLLKRKPILLIDDKEESKQAIEFLINNHIEYVVLHLKKFEESCCAELPTTRAPSLFAPEGIFKDLEGIMKYASLDKQDYSPVSESAYW</sequence>
<protein>
    <submittedName>
        <fullName evidence="1">Uncharacterized protein</fullName>
    </submittedName>
</protein>
<organism evidence="1">
    <name type="scientific">uncultured crenarchaeote</name>
    <dbReference type="NCBI Taxonomy" id="29281"/>
    <lineage>
        <taxon>Archaea</taxon>
        <taxon>Thermoproteota</taxon>
        <taxon>environmental samples</taxon>
    </lineage>
</organism>
<dbReference type="AlphaFoldDB" id="Q2V9D6"/>
<dbReference type="EMBL" id="DQ284447">
    <property type="protein sequence ID" value="ABB88992.1"/>
    <property type="molecule type" value="Genomic_DNA"/>
</dbReference>
<accession>Q2V9D6</accession>
<evidence type="ECO:0000313" key="1">
    <source>
        <dbReference type="EMBL" id="ABB88992.1"/>
    </source>
</evidence>
<name>Q2V9D6_9CREN</name>
<reference evidence="1" key="1">
    <citation type="submission" date="2005-11" db="EMBL/GenBank/DDBJ databases">
        <title>Single cell genomics - a new approach in prokaryotic microbiology.</title>
        <authorList>
            <person name="Kvist T."/>
            <person name="Ahring B."/>
            <person name="Lasken R."/>
            <person name="Westermann P."/>
        </authorList>
    </citation>
    <scope>NUCLEOTIDE SEQUENCE</scope>
</reference>